<evidence type="ECO:0000259" key="6">
    <source>
        <dbReference type="PROSITE" id="PS50948"/>
    </source>
</evidence>
<evidence type="ECO:0008006" key="9">
    <source>
        <dbReference type="Google" id="ProtNLM"/>
    </source>
</evidence>
<comment type="caution">
    <text evidence="7">The sequence shown here is derived from an EMBL/GenBank/DDBJ whole genome shotgun (WGS) entry which is preliminary data.</text>
</comment>
<dbReference type="AlphaFoldDB" id="A0AA88DIT0"/>
<evidence type="ECO:0000256" key="1">
    <source>
        <dbReference type="ARBA" id="ARBA00022729"/>
    </source>
</evidence>
<dbReference type="PROSITE" id="PS50927">
    <property type="entry name" value="BULB_LECTIN"/>
    <property type="match status" value="1"/>
</dbReference>
<proteinExistence type="predicted"/>
<evidence type="ECO:0000313" key="8">
    <source>
        <dbReference type="Proteomes" id="UP001187192"/>
    </source>
</evidence>
<keyword evidence="2" id="KW-1015">Disulfide bond</keyword>
<gene>
    <name evidence="7" type="ORF">TIFTF001_016199</name>
</gene>
<sequence>MSFLIASAAKEKNCSQLISPGSFLSPITHRNSWHSSFGDFEFGFYKQGSRYAIGIWLANCNETTVVWTANRDDPLVAVNAMLVFTDYGKLVLTTEQGLERLIANATHPASFACMHDSGNFVLYNEKFDVVWQSFEHPTDSMLGGQILPVRGQLFSSLSETDHSTGRFHLKMQDDGNLVLYPVNTIDSSSDAHWSTTTFGAGYNFHLFLSSTGLLSLINTTNSERVYDLNDMSTSDNNQNSSIYRATLDADGVFRLYSHARDEDGKLQAPIRIWSALENPCEVKGSCGLNSYCTYYDAQPNCMCLPGTDFADLRSRTSGCLRNYTEMGCRDGKENASFYYMTRMENMMWGDMPYAKEQTSLEECSKSCLEDCNCGAALFDYKARACTKQKHPLIYVRRDIREQTSAFLKVGSRSSVKSRNETEPVKVVKPPTVTMITNKKALVQIVVLASGFILFSCVALAISGIYVFKIRVLRYKS</sequence>
<feature type="domain" description="Apple" evidence="6">
    <location>
        <begin position="328"/>
        <end position="411"/>
    </location>
</feature>
<reference evidence="7" key="1">
    <citation type="submission" date="2023-07" db="EMBL/GenBank/DDBJ databases">
        <title>draft genome sequence of fig (Ficus carica).</title>
        <authorList>
            <person name="Takahashi T."/>
            <person name="Nishimura K."/>
        </authorList>
    </citation>
    <scope>NUCLEOTIDE SEQUENCE</scope>
</reference>
<evidence type="ECO:0000313" key="7">
    <source>
        <dbReference type="EMBL" id="GMN47019.1"/>
    </source>
</evidence>
<evidence type="ECO:0000256" key="3">
    <source>
        <dbReference type="ARBA" id="ARBA00023180"/>
    </source>
</evidence>
<keyword evidence="4" id="KW-0812">Transmembrane</keyword>
<evidence type="ECO:0000256" key="4">
    <source>
        <dbReference type="SAM" id="Phobius"/>
    </source>
</evidence>
<name>A0AA88DIT0_FICCA</name>
<keyword evidence="4" id="KW-1133">Transmembrane helix</keyword>
<accession>A0AA88DIT0</accession>
<keyword evidence="4" id="KW-0472">Membrane</keyword>
<dbReference type="FunFam" id="2.90.10.10:FF:000026">
    <property type="entry name" value="Serine/threonine-protein kinase"/>
    <property type="match status" value="1"/>
</dbReference>
<dbReference type="Gene3D" id="2.90.10.10">
    <property type="entry name" value="Bulb-type lectin domain"/>
    <property type="match status" value="2"/>
</dbReference>
<protein>
    <recommendedName>
        <fullName evidence="9">Bulb-type lectin domain-containing protein</fullName>
    </recommendedName>
</protein>
<evidence type="ECO:0000256" key="2">
    <source>
        <dbReference type="ARBA" id="ARBA00023157"/>
    </source>
</evidence>
<dbReference type="PANTHER" id="PTHR47976:SF27">
    <property type="entry name" value="RECEPTOR-LIKE SERINE_THREONINE-PROTEIN KINASE"/>
    <property type="match status" value="1"/>
</dbReference>
<keyword evidence="3" id="KW-0325">Glycoprotein</keyword>
<dbReference type="Proteomes" id="UP001187192">
    <property type="component" value="Unassembled WGS sequence"/>
</dbReference>
<dbReference type="FunFam" id="2.90.10.30:FF:000001">
    <property type="entry name" value="Serine/threonine-protein kinase"/>
    <property type="match status" value="1"/>
</dbReference>
<keyword evidence="1" id="KW-0732">Signal</keyword>
<dbReference type="Pfam" id="PF01453">
    <property type="entry name" value="B_lectin"/>
    <property type="match status" value="1"/>
</dbReference>
<dbReference type="PROSITE" id="PS50948">
    <property type="entry name" value="PAN"/>
    <property type="match status" value="1"/>
</dbReference>
<feature type="domain" description="Bulb-type lectin" evidence="5">
    <location>
        <begin position="15"/>
        <end position="135"/>
    </location>
</feature>
<dbReference type="SMART" id="SM00108">
    <property type="entry name" value="B_lectin"/>
    <property type="match status" value="1"/>
</dbReference>
<feature type="transmembrane region" description="Helical" evidence="4">
    <location>
        <begin position="440"/>
        <end position="467"/>
    </location>
</feature>
<dbReference type="InterPro" id="IPR051343">
    <property type="entry name" value="G-type_lectin_kinases/EP1-like"/>
</dbReference>
<dbReference type="SUPFAM" id="SSF51110">
    <property type="entry name" value="alpha-D-mannose-specific plant lectins"/>
    <property type="match status" value="2"/>
</dbReference>
<dbReference type="Pfam" id="PF08276">
    <property type="entry name" value="PAN_2"/>
    <property type="match status" value="1"/>
</dbReference>
<dbReference type="InterPro" id="IPR001480">
    <property type="entry name" value="Bulb-type_lectin_dom"/>
</dbReference>
<organism evidence="7 8">
    <name type="scientific">Ficus carica</name>
    <name type="common">Common fig</name>
    <dbReference type="NCBI Taxonomy" id="3494"/>
    <lineage>
        <taxon>Eukaryota</taxon>
        <taxon>Viridiplantae</taxon>
        <taxon>Streptophyta</taxon>
        <taxon>Embryophyta</taxon>
        <taxon>Tracheophyta</taxon>
        <taxon>Spermatophyta</taxon>
        <taxon>Magnoliopsida</taxon>
        <taxon>eudicotyledons</taxon>
        <taxon>Gunneridae</taxon>
        <taxon>Pentapetalae</taxon>
        <taxon>rosids</taxon>
        <taxon>fabids</taxon>
        <taxon>Rosales</taxon>
        <taxon>Moraceae</taxon>
        <taxon>Ficeae</taxon>
        <taxon>Ficus</taxon>
    </lineage>
</organism>
<dbReference type="EMBL" id="BTGU01000024">
    <property type="protein sequence ID" value="GMN47019.1"/>
    <property type="molecule type" value="Genomic_DNA"/>
</dbReference>
<dbReference type="InterPro" id="IPR036426">
    <property type="entry name" value="Bulb-type_lectin_dom_sf"/>
</dbReference>
<dbReference type="PANTHER" id="PTHR47976">
    <property type="entry name" value="G-TYPE LECTIN S-RECEPTOR-LIKE SERINE/THREONINE-PROTEIN KINASE SD2-5"/>
    <property type="match status" value="1"/>
</dbReference>
<dbReference type="InterPro" id="IPR003609">
    <property type="entry name" value="Pan_app"/>
</dbReference>
<evidence type="ECO:0000259" key="5">
    <source>
        <dbReference type="PROSITE" id="PS50927"/>
    </source>
</evidence>
<keyword evidence="8" id="KW-1185">Reference proteome</keyword>